<name>A0A5N5JCW8_9ROSI</name>
<sequence>MTFREDEMFLHLQSKPSPDRRLKSTPRLTALFLHPKWRLANVLVRQTGALRRKLAFLVCPGRKLNSHPQNFLMIR</sequence>
<comment type="caution">
    <text evidence="1">The sequence shown here is derived from an EMBL/GenBank/DDBJ whole genome shotgun (WGS) entry which is preliminary data.</text>
</comment>
<protein>
    <submittedName>
        <fullName evidence="1">Uncharacterized protein</fullName>
    </submittedName>
</protein>
<proteinExistence type="predicted"/>
<organism evidence="1 2">
    <name type="scientific">Salix brachista</name>
    <dbReference type="NCBI Taxonomy" id="2182728"/>
    <lineage>
        <taxon>Eukaryota</taxon>
        <taxon>Viridiplantae</taxon>
        <taxon>Streptophyta</taxon>
        <taxon>Embryophyta</taxon>
        <taxon>Tracheophyta</taxon>
        <taxon>Spermatophyta</taxon>
        <taxon>Magnoliopsida</taxon>
        <taxon>eudicotyledons</taxon>
        <taxon>Gunneridae</taxon>
        <taxon>Pentapetalae</taxon>
        <taxon>rosids</taxon>
        <taxon>fabids</taxon>
        <taxon>Malpighiales</taxon>
        <taxon>Salicaceae</taxon>
        <taxon>Saliceae</taxon>
        <taxon>Salix</taxon>
    </lineage>
</organism>
<dbReference type="EMBL" id="VDCV01000017">
    <property type="protein sequence ID" value="KAB5516436.1"/>
    <property type="molecule type" value="Genomic_DNA"/>
</dbReference>
<evidence type="ECO:0000313" key="2">
    <source>
        <dbReference type="Proteomes" id="UP000326939"/>
    </source>
</evidence>
<dbReference type="Proteomes" id="UP000326939">
    <property type="component" value="Chromosome 17"/>
</dbReference>
<evidence type="ECO:0000313" key="1">
    <source>
        <dbReference type="EMBL" id="KAB5516436.1"/>
    </source>
</evidence>
<gene>
    <name evidence="1" type="ORF">DKX38_027084</name>
</gene>
<reference evidence="2" key="1">
    <citation type="journal article" date="2019" name="Gigascience">
        <title>De novo genome assembly of the endangered Acer yangbiense, a plant species with extremely small populations endemic to Yunnan Province, China.</title>
        <authorList>
            <person name="Yang J."/>
            <person name="Wariss H.M."/>
            <person name="Tao L."/>
            <person name="Zhang R."/>
            <person name="Yun Q."/>
            <person name="Hollingsworth P."/>
            <person name="Dao Z."/>
            <person name="Luo G."/>
            <person name="Guo H."/>
            <person name="Ma Y."/>
            <person name="Sun W."/>
        </authorList>
    </citation>
    <scope>NUCLEOTIDE SEQUENCE [LARGE SCALE GENOMIC DNA]</scope>
    <source>
        <strain evidence="2">cv. br00</strain>
    </source>
</reference>
<dbReference type="AlphaFoldDB" id="A0A5N5JCW8"/>
<keyword evidence="2" id="KW-1185">Reference proteome</keyword>
<accession>A0A5N5JCW8</accession>